<dbReference type="HOGENOM" id="CLU_3216957_0_0_6"/>
<keyword evidence="2" id="KW-1185">Reference proteome</keyword>
<organism evidence="1 2">
    <name type="scientific">Hahella chejuensis (strain KCTC 2396)</name>
    <dbReference type="NCBI Taxonomy" id="349521"/>
    <lineage>
        <taxon>Bacteria</taxon>
        <taxon>Pseudomonadati</taxon>
        <taxon>Pseudomonadota</taxon>
        <taxon>Gammaproteobacteria</taxon>
        <taxon>Oceanospirillales</taxon>
        <taxon>Hahellaceae</taxon>
        <taxon>Hahella</taxon>
    </lineage>
</organism>
<dbReference type="EMBL" id="CP000155">
    <property type="protein sequence ID" value="ABC32702.1"/>
    <property type="molecule type" value="Genomic_DNA"/>
</dbReference>
<gene>
    <name evidence="1" type="ordered locus">HCH_06051</name>
</gene>
<dbReference type="KEGG" id="hch:HCH_06051"/>
<evidence type="ECO:0000313" key="1">
    <source>
        <dbReference type="EMBL" id="ABC32702.1"/>
    </source>
</evidence>
<sequence length="44" mass="4828">MAQLQMIAIAINYYLGGEEPRETGPTYASPVVSGKWKKSICLPD</sequence>
<proteinExistence type="predicted"/>
<name>Q2S9H2_HAHCH</name>
<dbReference type="Proteomes" id="UP000000238">
    <property type="component" value="Chromosome"/>
</dbReference>
<accession>Q2S9H2</accession>
<dbReference type="STRING" id="349521.HCH_06051"/>
<dbReference type="AlphaFoldDB" id="Q2S9H2"/>
<evidence type="ECO:0000313" key="2">
    <source>
        <dbReference type="Proteomes" id="UP000000238"/>
    </source>
</evidence>
<protein>
    <submittedName>
        <fullName evidence="1">Uncharacterized protein</fullName>
    </submittedName>
</protein>
<reference evidence="1 2" key="1">
    <citation type="journal article" date="2005" name="Nucleic Acids Res.">
        <title>Genomic blueprint of Hahella chejuensis, a marine microbe producing an algicidal agent.</title>
        <authorList>
            <person name="Jeong H."/>
            <person name="Yim J.H."/>
            <person name="Lee C."/>
            <person name="Choi S.-H."/>
            <person name="Park Y.K."/>
            <person name="Yoon S.H."/>
            <person name="Hur C.-G."/>
            <person name="Kang H.-Y."/>
            <person name="Kim D."/>
            <person name="Lee H.H."/>
            <person name="Park K.H."/>
            <person name="Park S.-H."/>
            <person name="Park H.-S."/>
            <person name="Lee H.K."/>
            <person name="Oh T.K."/>
            <person name="Kim J.F."/>
        </authorList>
    </citation>
    <scope>NUCLEOTIDE SEQUENCE [LARGE SCALE GENOMIC DNA]</scope>
    <source>
        <strain evidence="1 2">KCTC 2396</strain>
    </source>
</reference>